<dbReference type="Gene3D" id="1.10.1300.10">
    <property type="entry name" value="3'5'-cyclic nucleotide phosphodiesterase, catalytic domain"/>
    <property type="match status" value="1"/>
</dbReference>
<evidence type="ECO:0000256" key="4">
    <source>
        <dbReference type="PIRSR" id="PIRSR623088-1"/>
    </source>
</evidence>
<dbReference type="InterPro" id="IPR029016">
    <property type="entry name" value="GAF-like_dom_sf"/>
</dbReference>
<dbReference type="GO" id="GO:0004115">
    <property type="term" value="F:3',5'-cyclic-AMP phosphodiesterase activity"/>
    <property type="evidence" value="ECO:0000318"/>
    <property type="project" value="GO_Central"/>
</dbReference>
<dbReference type="EMBL" id="DS114180">
    <property type="protein sequence ID" value="EAX89648.1"/>
    <property type="molecule type" value="Genomic_DNA"/>
</dbReference>
<dbReference type="GO" id="GO:0007165">
    <property type="term" value="P:signal transduction"/>
    <property type="evidence" value="ECO:0007669"/>
    <property type="project" value="InterPro"/>
</dbReference>
<keyword evidence="2 6" id="KW-0479">Metal-binding</keyword>
<gene>
    <name evidence="9" type="ORF">TVAG_195020</name>
</gene>
<feature type="binding site" evidence="6">
    <location>
        <position position="848"/>
    </location>
    <ligand>
        <name>Zn(2+)</name>
        <dbReference type="ChEBI" id="CHEBI:29105"/>
        <label>1</label>
    </ligand>
</feature>
<dbReference type="STRING" id="5722.A2FZL3"/>
<dbReference type="InterPro" id="IPR003018">
    <property type="entry name" value="GAF"/>
</dbReference>
<dbReference type="VEuPathDB" id="TrichDB:TVAG_195020"/>
<dbReference type="InterPro" id="IPR002073">
    <property type="entry name" value="PDEase_catalytic_dom"/>
</dbReference>
<keyword evidence="10" id="KW-1185">Reference proteome</keyword>
<dbReference type="CDD" id="cd00077">
    <property type="entry name" value="HDc"/>
    <property type="match status" value="1"/>
</dbReference>
<dbReference type="PANTHER" id="PTHR11347">
    <property type="entry name" value="CYCLIC NUCLEOTIDE PHOSPHODIESTERASE"/>
    <property type="match status" value="1"/>
</dbReference>
<dbReference type="VEuPathDB" id="TrichDB:TVAGG3_0836660"/>
<dbReference type="Proteomes" id="UP000001542">
    <property type="component" value="Unassembled WGS sequence"/>
</dbReference>
<dbReference type="RefSeq" id="XP_001302578.1">
    <property type="nucleotide sequence ID" value="XM_001302577.1"/>
</dbReference>
<dbReference type="OrthoDB" id="295473at2759"/>
<dbReference type="GO" id="GO:0046872">
    <property type="term" value="F:metal ion binding"/>
    <property type="evidence" value="ECO:0007669"/>
    <property type="project" value="UniProtKB-KW"/>
</dbReference>
<feature type="binding site" evidence="6">
    <location>
        <position position="885"/>
    </location>
    <ligand>
        <name>Zn(2+)</name>
        <dbReference type="ChEBI" id="CHEBI:29105"/>
        <label>1</label>
    </ligand>
</feature>
<dbReference type="KEGG" id="tva:4747320"/>
<dbReference type="SMART" id="SM00065">
    <property type="entry name" value="GAF"/>
    <property type="match status" value="3"/>
</dbReference>
<dbReference type="InterPro" id="IPR036971">
    <property type="entry name" value="PDEase_catalytic_dom_sf"/>
</dbReference>
<dbReference type="InterPro" id="IPR003607">
    <property type="entry name" value="HD/PDEase_dom"/>
</dbReference>
<dbReference type="GO" id="GO:0047555">
    <property type="term" value="F:3',5'-cyclic-GMP phosphodiesterase activity"/>
    <property type="evidence" value="ECO:0000318"/>
    <property type="project" value="GO_Central"/>
</dbReference>
<feature type="binding site" evidence="5">
    <location>
        <position position="996"/>
    </location>
    <ligand>
        <name>AMP</name>
        <dbReference type="ChEBI" id="CHEBI:456215"/>
    </ligand>
</feature>
<feature type="active site" description="Proton donor" evidence="4">
    <location>
        <position position="844"/>
    </location>
</feature>
<dbReference type="GO" id="GO:0141162">
    <property type="term" value="P:negative regulation of cAMP/PKA signal transduction"/>
    <property type="evidence" value="ECO:0000318"/>
    <property type="project" value="GO_Central"/>
</dbReference>
<feature type="region of interest" description="Disordered" evidence="7">
    <location>
        <begin position="61"/>
        <end position="80"/>
    </location>
</feature>
<feature type="compositionally biased region" description="Polar residues" evidence="7">
    <location>
        <begin position="25"/>
        <end position="35"/>
    </location>
</feature>
<reference evidence="9" key="2">
    <citation type="journal article" date="2007" name="Science">
        <title>Draft genome sequence of the sexually transmitted pathogen Trichomonas vaginalis.</title>
        <authorList>
            <person name="Carlton J.M."/>
            <person name="Hirt R.P."/>
            <person name="Silva J.C."/>
            <person name="Delcher A.L."/>
            <person name="Schatz M."/>
            <person name="Zhao Q."/>
            <person name="Wortman J.R."/>
            <person name="Bidwell S.L."/>
            <person name="Alsmark U.C.M."/>
            <person name="Besteiro S."/>
            <person name="Sicheritz-Ponten T."/>
            <person name="Noel C.J."/>
            <person name="Dacks J.B."/>
            <person name="Foster P.G."/>
            <person name="Simillion C."/>
            <person name="Van de Peer Y."/>
            <person name="Miranda-Saavedra D."/>
            <person name="Barton G.J."/>
            <person name="Westrop G.D."/>
            <person name="Mueller S."/>
            <person name="Dessi D."/>
            <person name="Fiori P.L."/>
            <person name="Ren Q."/>
            <person name="Paulsen I."/>
            <person name="Zhang H."/>
            <person name="Bastida-Corcuera F.D."/>
            <person name="Simoes-Barbosa A."/>
            <person name="Brown M.T."/>
            <person name="Hayes R.D."/>
            <person name="Mukherjee M."/>
            <person name="Okumura C.Y."/>
            <person name="Schneider R."/>
            <person name="Smith A.J."/>
            <person name="Vanacova S."/>
            <person name="Villalvazo M."/>
            <person name="Haas B.J."/>
            <person name="Pertea M."/>
            <person name="Feldblyum T.V."/>
            <person name="Utterback T.R."/>
            <person name="Shu C.L."/>
            <person name="Osoegawa K."/>
            <person name="de Jong P.J."/>
            <person name="Hrdy I."/>
            <person name="Horvathova L."/>
            <person name="Zubacova Z."/>
            <person name="Dolezal P."/>
            <person name="Malik S.B."/>
            <person name="Logsdon J.M. Jr."/>
            <person name="Henze K."/>
            <person name="Gupta A."/>
            <person name="Wang C.C."/>
            <person name="Dunne R.L."/>
            <person name="Upcroft J.A."/>
            <person name="Upcroft P."/>
            <person name="White O."/>
            <person name="Salzberg S.L."/>
            <person name="Tang P."/>
            <person name="Chiu C.-H."/>
            <person name="Lee Y.-S."/>
            <person name="Embley T.M."/>
            <person name="Coombs G.H."/>
            <person name="Mottram J.C."/>
            <person name="Tachezy J."/>
            <person name="Fraser-Liggett C.M."/>
            <person name="Johnson P.J."/>
        </authorList>
    </citation>
    <scope>NUCLEOTIDE SEQUENCE [LARGE SCALE GENOMIC DNA]</scope>
    <source>
        <strain evidence="9">G3</strain>
    </source>
</reference>
<keyword evidence="3" id="KW-0378">Hydrolase</keyword>
<feature type="domain" description="PDEase" evidence="8">
    <location>
        <begin position="771"/>
        <end position="1092"/>
    </location>
</feature>
<evidence type="ECO:0000256" key="2">
    <source>
        <dbReference type="ARBA" id="ARBA00022723"/>
    </source>
</evidence>
<dbReference type="eggNOG" id="KOG3689">
    <property type="taxonomic scope" value="Eukaryota"/>
</dbReference>
<evidence type="ECO:0000259" key="8">
    <source>
        <dbReference type="PROSITE" id="PS51845"/>
    </source>
</evidence>
<organism evidence="9 10">
    <name type="scientific">Trichomonas vaginalis (strain ATCC PRA-98 / G3)</name>
    <dbReference type="NCBI Taxonomy" id="412133"/>
    <lineage>
        <taxon>Eukaryota</taxon>
        <taxon>Metamonada</taxon>
        <taxon>Parabasalia</taxon>
        <taxon>Trichomonadida</taxon>
        <taxon>Trichomonadidae</taxon>
        <taxon>Trichomonas</taxon>
    </lineage>
</organism>
<dbReference type="SUPFAM" id="SSF109604">
    <property type="entry name" value="HD-domain/PDEase-like"/>
    <property type="match status" value="1"/>
</dbReference>
<sequence length="1135" mass="129030">MSSRLNTSHSRHKLRAQGGARDSLLNPQHPYQSMKNVPPHYTIQSSTLTKQNSEIVRYKISPEKGTPSQLSLPPLEKPQSSLSMMNQADTFSYKSTPSYKQVQTMERHQKYEQILDSFLLNSLEGPIAQVIEETIGVTLDATTVTLWQDIPSLHMLYSKRLTRTVNHSSGLVGFTFFTREIVKSEQASQHNAYVESEDSLICPGNTQVLLFPLWDSENNICAVVEVTKQPGKPFFSDEDEDFILFFTKRFKIYSQWLFKPAFPQKFISDLSSVMELEQFLLVFQQRVPSFFNARAAEIWKYDMHNKELYRYDSRCTKIDENCAGIVWEAFQRECPINCSVNKMLSSYTPAIDGDISEAILVVPLVDIKKMVKWAIILRGHKGLPVFTQEDESLLREVSMSITISLDNADRFTQAGVGKNRSSLEHQCITSLENAADSLIQGVSLNEIVSRAIKNLENLTSADKSYLFFFDEQNKKYVCDDGHTKISLDQGKGIVGLTFNNSKIYNIPDVMSSTEYDMTPEIQTGYKAHSLLSVPLINNRKEVIAVLQLLNRRDQKPFSNIDVNFVKIISNLIGLLMENEKMFGISTQANKEVEEFIKSSNSMQKNSHVKTVLSEIVHSALETLNGDRASLFIHDKVVGVLSTLIVDGGELPQTIPMSHGIAATVANTGNPILVNDAYHDPRFNKMIDFHTGYKTQSVCAAPIMTNDEGVIGVIEVINKKNSNFSEKDILLLQSFATFCGTCLESKHLKDITERGTAQIEMAKWIGEYERNTYTIPFKLQIPTNKQSQLTSLDFFAVDWNGIGLFKVCFHVFSSFGLLERFKISNELFFTFLYRLRESYNEPPYHNWIHAIDVLQYVSYQCKITNADSILTHLELLAVCVAAICHDAGHEGYNNNYNINAQTPLGILFKDRSVMETYHCTVAIQILKNEESNILYALTHNELQIIWKWIIHLILATDMANHFKLIKQAEETLEQGALNLKNESDRLMAMELIMKVADISNVSRPFKYADQWCEVLSEEFWRQGDSEKSLGLPYSGPLMNREQSTNKAKGQVNFYTFLCLPLYKVIARIFPELTVNLESMQNNLKHWEQLVAEQEAAAKLQDGEDKFAEQPVQTSQREPQRILETSLSALKLNINVK</sequence>
<name>A2FZL3_TRIV3</name>
<evidence type="ECO:0000313" key="10">
    <source>
        <dbReference type="Proteomes" id="UP000001542"/>
    </source>
</evidence>
<feature type="binding site" evidence="5">
    <location>
        <begin position="844"/>
        <end position="848"/>
    </location>
    <ligand>
        <name>AMP</name>
        <dbReference type="ChEBI" id="CHEBI:456215"/>
    </ligand>
</feature>
<feature type="binding site" evidence="5">
    <location>
        <position position="885"/>
    </location>
    <ligand>
        <name>AMP</name>
        <dbReference type="ChEBI" id="CHEBI:456215"/>
    </ligand>
</feature>
<evidence type="ECO:0000313" key="9">
    <source>
        <dbReference type="EMBL" id="EAX89648.1"/>
    </source>
</evidence>
<evidence type="ECO:0000256" key="5">
    <source>
        <dbReference type="PIRSR" id="PIRSR623088-2"/>
    </source>
</evidence>
<evidence type="ECO:0000256" key="3">
    <source>
        <dbReference type="ARBA" id="ARBA00022801"/>
    </source>
</evidence>
<reference evidence="9" key="1">
    <citation type="submission" date="2006-10" db="EMBL/GenBank/DDBJ databases">
        <authorList>
            <person name="Amadeo P."/>
            <person name="Zhao Q."/>
            <person name="Wortman J."/>
            <person name="Fraser-Liggett C."/>
            <person name="Carlton J."/>
        </authorList>
    </citation>
    <scope>NUCLEOTIDE SEQUENCE</scope>
    <source>
        <strain evidence="9">G3</strain>
    </source>
</reference>
<evidence type="ECO:0000256" key="6">
    <source>
        <dbReference type="PIRSR" id="PIRSR623088-3"/>
    </source>
</evidence>
<dbReference type="AlphaFoldDB" id="A2FZL3"/>
<feature type="binding site" evidence="6">
    <location>
        <position position="885"/>
    </location>
    <ligand>
        <name>Zn(2+)</name>
        <dbReference type="ChEBI" id="CHEBI:29105"/>
        <label>2</label>
    </ligand>
</feature>
<feature type="binding site" evidence="5">
    <location>
        <position position="1049"/>
    </location>
    <ligand>
        <name>AMP</name>
        <dbReference type="ChEBI" id="CHEBI:456215"/>
    </ligand>
</feature>
<evidence type="ECO:0000256" key="1">
    <source>
        <dbReference type="ARBA" id="ARBA00022535"/>
    </source>
</evidence>
<dbReference type="Gene3D" id="3.30.450.40">
    <property type="match status" value="3"/>
</dbReference>
<dbReference type="Pfam" id="PF01590">
    <property type="entry name" value="GAF"/>
    <property type="match status" value="2"/>
</dbReference>
<feature type="binding site" evidence="6">
    <location>
        <position position="884"/>
    </location>
    <ligand>
        <name>Zn(2+)</name>
        <dbReference type="ChEBI" id="CHEBI:29105"/>
        <label>1</label>
    </ligand>
</feature>
<dbReference type="Pfam" id="PF00233">
    <property type="entry name" value="PDEase_I"/>
    <property type="match status" value="1"/>
</dbReference>
<dbReference type="SMART" id="SM00471">
    <property type="entry name" value="HDc"/>
    <property type="match status" value="1"/>
</dbReference>
<dbReference type="PRINTS" id="PR00387">
    <property type="entry name" value="PDIESTERASE1"/>
</dbReference>
<evidence type="ECO:0000256" key="7">
    <source>
        <dbReference type="SAM" id="MobiDB-lite"/>
    </source>
</evidence>
<dbReference type="PROSITE" id="PS51845">
    <property type="entry name" value="PDEASE_I_2"/>
    <property type="match status" value="1"/>
</dbReference>
<feature type="binding site" evidence="6">
    <location>
        <position position="996"/>
    </location>
    <ligand>
        <name>Zn(2+)</name>
        <dbReference type="ChEBI" id="CHEBI:29105"/>
        <label>1</label>
    </ligand>
</feature>
<proteinExistence type="predicted"/>
<accession>A2FZL3</accession>
<dbReference type="InterPro" id="IPR023088">
    <property type="entry name" value="PDEase"/>
</dbReference>
<protein>
    <submittedName>
        <fullName evidence="9">3'5'-cyclic nucleotide phosphodiesterase family protein</fullName>
    </submittedName>
</protein>
<dbReference type="SMR" id="A2FZL3"/>
<dbReference type="InParanoid" id="A2FZL3"/>
<dbReference type="SUPFAM" id="SSF55781">
    <property type="entry name" value="GAF domain-like"/>
    <property type="match status" value="4"/>
</dbReference>
<feature type="region of interest" description="Disordered" evidence="7">
    <location>
        <begin position="1"/>
        <end position="39"/>
    </location>
</feature>
<keyword evidence="1" id="KW-0140">cGMP</keyword>